<dbReference type="AlphaFoldDB" id="A0A1B6HW79"/>
<dbReference type="EMBL" id="GECU01028767">
    <property type="protein sequence ID" value="JAS78939.1"/>
    <property type="molecule type" value="Transcribed_RNA"/>
</dbReference>
<name>A0A1B6HW79_9HEMI</name>
<evidence type="ECO:0000256" key="1">
    <source>
        <dbReference type="SAM" id="MobiDB-lite"/>
    </source>
</evidence>
<protein>
    <submittedName>
        <fullName evidence="2">Uncharacterized protein</fullName>
    </submittedName>
</protein>
<gene>
    <name evidence="2" type="ORF">g.32368</name>
</gene>
<feature type="region of interest" description="Disordered" evidence="1">
    <location>
        <begin position="16"/>
        <end position="36"/>
    </location>
</feature>
<reference evidence="2" key="1">
    <citation type="submission" date="2015-11" db="EMBL/GenBank/DDBJ databases">
        <title>De novo transcriptome assembly of four potential Pierce s Disease insect vectors from Arizona vineyards.</title>
        <authorList>
            <person name="Tassone E.E."/>
        </authorList>
    </citation>
    <scope>NUCLEOTIDE SEQUENCE</scope>
</reference>
<organism evidence="2">
    <name type="scientific">Homalodisca liturata</name>
    <dbReference type="NCBI Taxonomy" id="320908"/>
    <lineage>
        <taxon>Eukaryota</taxon>
        <taxon>Metazoa</taxon>
        <taxon>Ecdysozoa</taxon>
        <taxon>Arthropoda</taxon>
        <taxon>Hexapoda</taxon>
        <taxon>Insecta</taxon>
        <taxon>Pterygota</taxon>
        <taxon>Neoptera</taxon>
        <taxon>Paraneoptera</taxon>
        <taxon>Hemiptera</taxon>
        <taxon>Auchenorrhyncha</taxon>
        <taxon>Membracoidea</taxon>
        <taxon>Cicadellidae</taxon>
        <taxon>Cicadellinae</taxon>
        <taxon>Proconiini</taxon>
        <taxon>Homalodisca</taxon>
    </lineage>
</organism>
<proteinExistence type="predicted"/>
<feature type="non-terminal residue" evidence="2">
    <location>
        <position position="1"/>
    </location>
</feature>
<evidence type="ECO:0000313" key="2">
    <source>
        <dbReference type="EMBL" id="JAS78939.1"/>
    </source>
</evidence>
<sequence>TSDFPVMGKRSARLCDFSSADNSGSQKKSESKTLLRSHQVDSILRSKLVQIEPLSVPYKKIKPKVSGGNVDSIMPTVLAQVVPTNVAGLALNFCVPVKNKLIMIGPNMYVNGINASNSQNNTSYVSQASQLTAKNPNIQSTTVKPQQNSVHRFNERPKKVPLLSTKSDLNHATSESFHLSENSISNNATTSYRKVDPEKKEKDSATSGSLCRVCNVECGSIELL</sequence>
<accession>A0A1B6HW79</accession>
<feature type="non-terminal residue" evidence="2">
    <location>
        <position position="224"/>
    </location>
</feature>